<accession>A0A1Y6BAR7</accession>
<feature type="region of interest" description="Disordered" evidence="1">
    <location>
        <begin position="26"/>
        <end position="54"/>
    </location>
</feature>
<feature type="compositionally biased region" description="Low complexity" evidence="1">
    <location>
        <begin position="45"/>
        <end position="54"/>
    </location>
</feature>
<dbReference type="AlphaFoldDB" id="A0A1Y6BAR7"/>
<dbReference type="Pfam" id="PF01161">
    <property type="entry name" value="PBP"/>
    <property type="match status" value="1"/>
</dbReference>
<dbReference type="CDD" id="cd00865">
    <property type="entry name" value="PEBP_bact_arch"/>
    <property type="match status" value="1"/>
</dbReference>
<gene>
    <name evidence="2" type="ORF">SAMN06296036_103107</name>
</gene>
<name>A0A1Y6BAR7_9BACT</name>
<evidence type="ECO:0000256" key="1">
    <source>
        <dbReference type="SAM" id="MobiDB-lite"/>
    </source>
</evidence>
<keyword evidence="3" id="KW-1185">Reference proteome</keyword>
<dbReference type="STRING" id="1513793.SAMN06296036_103107"/>
<dbReference type="InterPro" id="IPR008914">
    <property type="entry name" value="PEBP"/>
</dbReference>
<evidence type="ECO:0000313" key="3">
    <source>
        <dbReference type="Proteomes" id="UP000192907"/>
    </source>
</evidence>
<dbReference type="SUPFAM" id="SSF49777">
    <property type="entry name" value="PEBP-like"/>
    <property type="match status" value="1"/>
</dbReference>
<dbReference type="PROSITE" id="PS51257">
    <property type="entry name" value="PROKAR_LIPOPROTEIN"/>
    <property type="match status" value="1"/>
</dbReference>
<proteinExistence type="predicted"/>
<evidence type="ECO:0000313" key="2">
    <source>
        <dbReference type="EMBL" id="SMF00512.1"/>
    </source>
</evidence>
<sequence length="203" mass="21475">MIGNFFRILILLGYVSLGLGVASCGDDSSDDDSTSSTEDDDSDETSTFTLTSSAFTGGTLPDELKCTRDGGSGISAPLSWTGSPSTAVEFALMMYHYPDNSNEETDDPSTYWLLWNIPSDTSSLSEGNTEGVGTLGSDKDNVEAAYTAPCSPGDATHEYTIRLYALSTAADLPDSDSVSVQYTEFIAGIDGKVVESADLEFTN</sequence>
<feature type="compositionally biased region" description="Acidic residues" evidence="1">
    <location>
        <begin position="27"/>
        <end position="44"/>
    </location>
</feature>
<organism evidence="2 3">
    <name type="scientific">Pseudobacteriovorax antillogorgiicola</name>
    <dbReference type="NCBI Taxonomy" id="1513793"/>
    <lineage>
        <taxon>Bacteria</taxon>
        <taxon>Pseudomonadati</taxon>
        <taxon>Bdellovibrionota</taxon>
        <taxon>Oligoflexia</taxon>
        <taxon>Oligoflexales</taxon>
        <taxon>Pseudobacteriovoracaceae</taxon>
        <taxon>Pseudobacteriovorax</taxon>
    </lineage>
</organism>
<protein>
    <submittedName>
        <fullName evidence="2">Phospholipid-binding protein, PBP family</fullName>
    </submittedName>
</protein>
<dbReference type="InterPro" id="IPR005247">
    <property type="entry name" value="YbhB_YbcL/LppC-like"/>
</dbReference>
<dbReference type="Proteomes" id="UP000192907">
    <property type="component" value="Unassembled WGS sequence"/>
</dbReference>
<dbReference type="Gene3D" id="3.90.280.10">
    <property type="entry name" value="PEBP-like"/>
    <property type="match status" value="1"/>
</dbReference>
<dbReference type="RefSeq" id="WP_159455154.1">
    <property type="nucleotide sequence ID" value="NZ_FWZT01000003.1"/>
</dbReference>
<reference evidence="3" key="1">
    <citation type="submission" date="2017-04" db="EMBL/GenBank/DDBJ databases">
        <authorList>
            <person name="Varghese N."/>
            <person name="Submissions S."/>
        </authorList>
    </citation>
    <scope>NUCLEOTIDE SEQUENCE [LARGE SCALE GENOMIC DNA]</scope>
    <source>
        <strain evidence="3">RKEM611</strain>
    </source>
</reference>
<dbReference type="InterPro" id="IPR036610">
    <property type="entry name" value="PEBP-like_sf"/>
</dbReference>
<dbReference type="EMBL" id="FWZT01000003">
    <property type="protein sequence ID" value="SMF00512.1"/>
    <property type="molecule type" value="Genomic_DNA"/>
</dbReference>